<name>A0AB74QGH4_CLODI</name>
<dbReference type="Pfam" id="PF06854">
    <property type="entry name" value="Phage_Gp15"/>
    <property type="match status" value="1"/>
</dbReference>
<dbReference type="AlphaFoldDB" id="A0AB74QGH4"/>
<comment type="caution">
    <text evidence="1">The sequence shown here is derived from an EMBL/GenBank/DDBJ whole genome shotgun (WGS) entry which is preliminary data.</text>
</comment>
<gene>
    <name evidence="1" type="ORF">SAMEA1402399_03924</name>
</gene>
<sequence>MNSNILIDVLPEHIKIDDKVYKINSDFRTSMIFEMMINDDELSNEEKTNIALNLYYPRIPHDRNLAIEAIIWFYGCGKERKVNGENSRARNSSKKNNRIYDYELDSEYIYSAFLDQYGIDLQDIKCLHWWKFRALFKSLKEDNQIVKIIGYRSIDITKDMSKEQKDFYKKMKKMYEIPKSQTEKEKINEIEKALLSDGDLSDIL</sequence>
<dbReference type="EMBL" id="CAADAN010000022">
    <property type="protein sequence ID" value="VFD36276.1"/>
    <property type="molecule type" value="Genomic_DNA"/>
</dbReference>
<dbReference type="Proteomes" id="UP000411588">
    <property type="component" value="Unassembled WGS sequence"/>
</dbReference>
<evidence type="ECO:0000313" key="2">
    <source>
        <dbReference type="Proteomes" id="UP000411588"/>
    </source>
</evidence>
<dbReference type="InterPro" id="IPR009660">
    <property type="entry name" value="Phage_A500_Gp15"/>
</dbReference>
<dbReference type="RefSeq" id="WP_077700944.1">
    <property type="nucleotide sequence ID" value="NZ_CAACZS010000018.1"/>
</dbReference>
<proteinExistence type="predicted"/>
<organism evidence="1 2">
    <name type="scientific">Clostridioides difficile</name>
    <name type="common">Peptoclostridium difficile</name>
    <dbReference type="NCBI Taxonomy" id="1496"/>
    <lineage>
        <taxon>Bacteria</taxon>
        <taxon>Bacillati</taxon>
        <taxon>Bacillota</taxon>
        <taxon>Clostridia</taxon>
        <taxon>Peptostreptococcales</taxon>
        <taxon>Peptostreptococcaceae</taxon>
        <taxon>Clostridioides</taxon>
    </lineage>
</organism>
<evidence type="ECO:0000313" key="1">
    <source>
        <dbReference type="EMBL" id="VFD36276.1"/>
    </source>
</evidence>
<accession>A0AB74QGH4</accession>
<reference evidence="1 2" key="1">
    <citation type="submission" date="2019-02" db="EMBL/GenBank/DDBJ databases">
        <authorList>
            <consortium name="Pathogen Informatics"/>
        </authorList>
    </citation>
    <scope>NUCLEOTIDE SEQUENCE [LARGE SCALE GENOMIC DNA]</scope>
    <source>
        <strain evidence="2">clo34</strain>
    </source>
</reference>
<protein>
    <submittedName>
        <fullName evidence="1">Phage gp15 protein</fullName>
    </submittedName>
</protein>